<keyword evidence="2" id="KW-0812">Transmembrane</keyword>
<organism evidence="3 4">
    <name type="scientific">Mesorhabditis belari</name>
    <dbReference type="NCBI Taxonomy" id="2138241"/>
    <lineage>
        <taxon>Eukaryota</taxon>
        <taxon>Metazoa</taxon>
        <taxon>Ecdysozoa</taxon>
        <taxon>Nematoda</taxon>
        <taxon>Chromadorea</taxon>
        <taxon>Rhabditida</taxon>
        <taxon>Rhabditina</taxon>
        <taxon>Rhabditomorpha</taxon>
        <taxon>Rhabditoidea</taxon>
        <taxon>Rhabditidae</taxon>
        <taxon>Mesorhabditinae</taxon>
        <taxon>Mesorhabditis</taxon>
    </lineage>
</organism>
<name>A0AAF3ETC9_9BILA</name>
<sequence length="242" mass="28010">MTLIQLIHLFIQMTFSTGQLLFLLFFAIQLIATKESPENSEHTSYHPRRRVVYRTTPSPFVLKCVHGEMKDSGRCACEEEYVGKHCEKKKNCATFRRYRNGTCLSCINGYAGPFCEDIMCDHGEVDPTGLKCLCEKPWVGEFCSELQTERVLSYYNNKAYMMGPLGALSIIPMGLILYFCEKMAEKRQLKRVHEQMGEDHDRRVLERLLKKEDDPGVFEQLLKKEEKDEKDEEKEDSIASNV</sequence>
<evidence type="ECO:0000313" key="3">
    <source>
        <dbReference type="Proteomes" id="UP000887575"/>
    </source>
</evidence>
<keyword evidence="3" id="KW-1185">Reference proteome</keyword>
<feature type="transmembrane region" description="Helical" evidence="2">
    <location>
        <begin position="159"/>
        <end position="180"/>
    </location>
</feature>
<feature type="region of interest" description="Disordered" evidence="1">
    <location>
        <begin position="220"/>
        <end position="242"/>
    </location>
</feature>
<evidence type="ECO:0000256" key="2">
    <source>
        <dbReference type="SAM" id="Phobius"/>
    </source>
</evidence>
<dbReference type="AlphaFoldDB" id="A0AAF3ETC9"/>
<reference evidence="4" key="1">
    <citation type="submission" date="2024-02" db="UniProtKB">
        <authorList>
            <consortium name="WormBaseParasite"/>
        </authorList>
    </citation>
    <scope>IDENTIFICATION</scope>
</reference>
<dbReference type="WBParaSite" id="MBELARI_LOCUS17421">
    <property type="protein sequence ID" value="MBELARI_LOCUS17421"/>
    <property type="gene ID" value="MBELARI_LOCUS17421"/>
</dbReference>
<accession>A0AAF3ETC9</accession>
<keyword evidence="2" id="KW-1133">Transmembrane helix</keyword>
<proteinExistence type="predicted"/>
<keyword evidence="2" id="KW-0472">Membrane</keyword>
<evidence type="ECO:0008006" key="5">
    <source>
        <dbReference type="Google" id="ProtNLM"/>
    </source>
</evidence>
<dbReference type="Proteomes" id="UP000887575">
    <property type="component" value="Unassembled WGS sequence"/>
</dbReference>
<evidence type="ECO:0000313" key="4">
    <source>
        <dbReference type="WBParaSite" id="MBELARI_LOCUS17421"/>
    </source>
</evidence>
<protein>
    <recommendedName>
        <fullName evidence="5">EGF-like domain-containing protein</fullName>
    </recommendedName>
</protein>
<evidence type="ECO:0000256" key="1">
    <source>
        <dbReference type="SAM" id="MobiDB-lite"/>
    </source>
</evidence>
<feature type="transmembrane region" description="Helical" evidence="2">
    <location>
        <begin position="7"/>
        <end position="32"/>
    </location>
</feature>